<evidence type="ECO:0000256" key="5">
    <source>
        <dbReference type="ARBA" id="ARBA00022989"/>
    </source>
</evidence>
<feature type="compositionally biased region" description="Basic and acidic residues" evidence="7">
    <location>
        <begin position="361"/>
        <end position="371"/>
    </location>
</feature>
<sequence length="419" mass="47550">MSGDLFSLKVFFILLRETFESAIVISILLSFLKQNFTKQVIYRHLQAQVWLGGFFGLFICLLIGSVFVALFYIIGENYWSKYERNWEAIFSVISSLIISIMGLSLLRINQMQKKWQVKLGKNMHGIIVNSETDAISHRKKLKGLKGKLKRLTEKNSLMILPMVTLLREGLEAIFVISGVSASEPASSLPLSIISALTLGSLIGVFLYKGGNKMRLQFFLIFSTCFLYLVSAGLMSRGVWFFELEQYVQKCHGQDMTEVGNGPGSYDVANTIWHVNCCSGINDGGWMLLNALVGWTNTATYGSVISYNLYWLFIVILLNVKLYQERHGYIPFIPIKWQLKKISKRYEIIKFNLENNDNYKRPEVELQSRDNSRNISSNGYNSVRGESVDNLQNTRLDVINDDNSDATTSLLASSQHTASR</sequence>
<feature type="transmembrane region" description="Helical" evidence="8">
    <location>
        <begin position="6"/>
        <end position="29"/>
    </location>
</feature>
<dbReference type="PANTHER" id="PTHR31632:SF7">
    <property type="entry name" value="IRON TRANSPORTER FTH1"/>
    <property type="match status" value="1"/>
</dbReference>
<dbReference type="GO" id="GO:0000329">
    <property type="term" value="C:fungal-type vacuole membrane"/>
    <property type="evidence" value="ECO:0007669"/>
    <property type="project" value="TreeGrafter"/>
</dbReference>
<keyword evidence="3" id="KW-0813">Transport</keyword>
<evidence type="ECO:0008006" key="11">
    <source>
        <dbReference type="Google" id="ProtNLM"/>
    </source>
</evidence>
<evidence type="ECO:0000313" key="10">
    <source>
        <dbReference type="Proteomes" id="UP000094112"/>
    </source>
</evidence>
<dbReference type="AlphaFoldDB" id="A0A1E3NYW9"/>
<comment type="similarity">
    <text evidence="2">Belongs to the oxidase-dependent Fe transporter (OFeT) (TC 9.A.10.1) family.</text>
</comment>
<name>A0A1E3NYW9_WICAA</name>
<evidence type="ECO:0000256" key="7">
    <source>
        <dbReference type="SAM" id="MobiDB-lite"/>
    </source>
</evidence>
<dbReference type="RefSeq" id="XP_019037522.1">
    <property type="nucleotide sequence ID" value="XM_019182226.1"/>
</dbReference>
<keyword evidence="3" id="KW-0410">Iron transport</keyword>
<dbReference type="InterPro" id="IPR004923">
    <property type="entry name" value="FTR1/Fip1/EfeU"/>
</dbReference>
<feature type="transmembrane region" description="Helical" evidence="8">
    <location>
        <begin position="86"/>
        <end position="106"/>
    </location>
</feature>
<dbReference type="OrthoDB" id="4364at2759"/>
<dbReference type="EMBL" id="KV454212">
    <property type="protein sequence ID" value="ODQ58315.1"/>
    <property type="molecule type" value="Genomic_DNA"/>
</dbReference>
<evidence type="ECO:0000256" key="1">
    <source>
        <dbReference type="ARBA" id="ARBA00004141"/>
    </source>
</evidence>
<feature type="transmembrane region" description="Helical" evidence="8">
    <location>
        <begin position="188"/>
        <end position="207"/>
    </location>
</feature>
<keyword evidence="4 8" id="KW-0812">Transmembrane</keyword>
<comment type="subcellular location">
    <subcellularLocation>
        <location evidence="1">Membrane</location>
        <topology evidence="1">Multi-pass membrane protein</topology>
    </subcellularLocation>
</comment>
<evidence type="ECO:0000256" key="4">
    <source>
        <dbReference type="ARBA" id="ARBA00022692"/>
    </source>
</evidence>
<accession>A0A1E3NYW9</accession>
<evidence type="ECO:0000256" key="6">
    <source>
        <dbReference type="ARBA" id="ARBA00023136"/>
    </source>
</evidence>
<keyword evidence="10" id="KW-1185">Reference proteome</keyword>
<feature type="transmembrane region" description="Helical" evidence="8">
    <location>
        <begin position="157"/>
        <end position="176"/>
    </location>
</feature>
<keyword evidence="5 8" id="KW-1133">Transmembrane helix</keyword>
<dbReference type="Pfam" id="PF03239">
    <property type="entry name" value="FTR1"/>
    <property type="match status" value="1"/>
</dbReference>
<feature type="region of interest" description="Disordered" evidence="7">
    <location>
        <begin position="361"/>
        <end position="384"/>
    </location>
</feature>
<dbReference type="PANTHER" id="PTHR31632">
    <property type="entry name" value="IRON TRANSPORTER FTH1"/>
    <property type="match status" value="1"/>
</dbReference>
<keyword evidence="6 8" id="KW-0472">Membrane</keyword>
<feature type="transmembrane region" description="Helical" evidence="8">
    <location>
        <begin position="49"/>
        <end position="74"/>
    </location>
</feature>
<protein>
    <recommendedName>
        <fullName evidence="11">Iron permease FTR1</fullName>
    </recommendedName>
</protein>
<evidence type="ECO:0000256" key="8">
    <source>
        <dbReference type="SAM" id="Phobius"/>
    </source>
</evidence>
<reference evidence="9 10" key="1">
    <citation type="journal article" date="2016" name="Proc. Natl. Acad. Sci. U.S.A.">
        <title>Comparative genomics of biotechnologically important yeasts.</title>
        <authorList>
            <person name="Riley R."/>
            <person name="Haridas S."/>
            <person name="Wolfe K.H."/>
            <person name="Lopes M.R."/>
            <person name="Hittinger C.T."/>
            <person name="Goeker M."/>
            <person name="Salamov A.A."/>
            <person name="Wisecaver J.H."/>
            <person name="Long T.M."/>
            <person name="Calvey C.H."/>
            <person name="Aerts A.L."/>
            <person name="Barry K.W."/>
            <person name="Choi C."/>
            <person name="Clum A."/>
            <person name="Coughlan A.Y."/>
            <person name="Deshpande S."/>
            <person name="Douglass A.P."/>
            <person name="Hanson S.J."/>
            <person name="Klenk H.-P."/>
            <person name="LaButti K.M."/>
            <person name="Lapidus A."/>
            <person name="Lindquist E.A."/>
            <person name="Lipzen A.M."/>
            <person name="Meier-Kolthoff J.P."/>
            <person name="Ohm R.A."/>
            <person name="Otillar R.P."/>
            <person name="Pangilinan J.L."/>
            <person name="Peng Y."/>
            <person name="Rokas A."/>
            <person name="Rosa C.A."/>
            <person name="Scheuner C."/>
            <person name="Sibirny A.A."/>
            <person name="Slot J.C."/>
            <person name="Stielow J.B."/>
            <person name="Sun H."/>
            <person name="Kurtzman C.P."/>
            <person name="Blackwell M."/>
            <person name="Grigoriev I.V."/>
            <person name="Jeffries T.W."/>
        </authorList>
    </citation>
    <scope>NUCLEOTIDE SEQUENCE [LARGE SCALE GENOMIC DNA]</scope>
    <source>
        <strain evidence="10">ATCC 58044 / CBS 1984 / NCYC 433 / NRRL Y-366-8</strain>
    </source>
</reference>
<dbReference type="STRING" id="683960.A0A1E3NYW9"/>
<organism evidence="9 10">
    <name type="scientific">Wickerhamomyces anomalus (strain ATCC 58044 / CBS 1984 / NCYC 433 / NRRL Y-366-8)</name>
    <name type="common">Yeast</name>
    <name type="synonym">Hansenula anomala</name>
    <dbReference type="NCBI Taxonomy" id="683960"/>
    <lineage>
        <taxon>Eukaryota</taxon>
        <taxon>Fungi</taxon>
        <taxon>Dikarya</taxon>
        <taxon>Ascomycota</taxon>
        <taxon>Saccharomycotina</taxon>
        <taxon>Saccharomycetes</taxon>
        <taxon>Phaffomycetales</taxon>
        <taxon>Wickerhamomycetaceae</taxon>
        <taxon>Wickerhamomyces</taxon>
    </lineage>
</organism>
<dbReference type="GeneID" id="30199472"/>
<proteinExistence type="inferred from homology"/>
<dbReference type="Proteomes" id="UP000094112">
    <property type="component" value="Unassembled WGS sequence"/>
</dbReference>
<dbReference type="GO" id="GO:0015093">
    <property type="term" value="F:ferrous iron transmembrane transporter activity"/>
    <property type="evidence" value="ECO:0007669"/>
    <property type="project" value="TreeGrafter"/>
</dbReference>
<feature type="transmembrane region" description="Helical" evidence="8">
    <location>
        <begin position="298"/>
        <end position="319"/>
    </location>
</feature>
<evidence type="ECO:0000256" key="3">
    <source>
        <dbReference type="ARBA" id="ARBA00022496"/>
    </source>
</evidence>
<keyword evidence="3" id="KW-0406">Ion transport</keyword>
<keyword evidence="3" id="KW-0408">Iron</keyword>
<evidence type="ECO:0000256" key="2">
    <source>
        <dbReference type="ARBA" id="ARBA00008333"/>
    </source>
</evidence>
<evidence type="ECO:0000313" key="9">
    <source>
        <dbReference type="EMBL" id="ODQ58315.1"/>
    </source>
</evidence>
<gene>
    <name evidence="9" type="ORF">WICANDRAFT_34747</name>
</gene>
<dbReference type="GO" id="GO:0033573">
    <property type="term" value="C:high-affinity iron permease complex"/>
    <property type="evidence" value="ECO:0007669"/>
    <property type="project" value="InterPro"/>
</dbReference>
<feature type="transmembrane region" description="Helical" evidence="8">
    <location>
        <begin position="219"/>
        <end position="239"/>
    </location>
</feature>